<feature type="transmembrane region" description="Helical" evidence="9">
    <location>
        <begin position="884"/>
        <end position="906"/>
    </location>
</feature>
<dbReference type="Proteomes" id="UP001558652">
    <property type="component" value="Unassembled WGS sequence"/>
</dbReference>
<dbReference type="CDD" id="cd03250">
    <property type="entry name" value="ABCC_MRP_domain1"/>
    <property type="match status" value="1"/>
</dbReference>
<feature type="compositionally biased region" description="Polar residues" evidence="8">
    <location>
        <begin position="740"/>
        <end position="771"/>
    </location>
</feature>
<proteinExistence type="predicted"/>
<keyword evidence="13" id="KW-1185">Reference proteome</keyword>
<evidence type="ECO:0000256" key="7">
    <source>
        <dbReference type="ARBA" id="ARBA00023136"/>
    </source>
</evidence>
<dbReference type="FunFam" id="1.20.1560.10:FF:000010">
    <property type="entry name" value="Multidrug resistance-associated ABC transporter"/>
    <property type="match status" value="1"/>
</dbReference>
<keyword evidence="7 9" id="KW-0472">Membrane</keyword>
<dbReference type="PANTHER" id="PTHR24223">
    <property type="entry name" value="ATP-BINDING CASSETTE SUB-FAMILY C"/>
    <property type="match status" value="1"/>
</dbReference>
<feature type="transmembrane region" description="Helical" evidence="9">
    <location>
        <begin position="1115"/>
        <end position="1137"/>
    </location>
</feature>
<feature type="domain" description="ABC transmembrane type-1" evidence="11">
    <location>
        <begin position="149"/>
        <end position="340"/>
    </location>
</feature>
<dbReference type="GO" id="GO:0016020">
    <property type="term" value="C:membrane"/>
    <property type="evidence" value="ECO:0007669"/>
    <property type="project" value="UniProtKB-SubCell"/>
</dbReference>
<evidence type="ECO:0000256" key="9">
    <source>
        <dbReference type="SAM" id="Phobius"/>
    </source>
</evidence>
<dbReference type="Pfam" id="PF00664">
    <property type="entry name" value="ABC_membrane"/>
    <property type="match status" value="2"/>
</dbReference>
<keyword evidence="6 9" id="KW-1133">Transmembrane helix</keyword>
<dbReference type="EMBL" id="JBFDAA010000001">
    <property type="protein sequence ID" value="KAL1140983.1"/>
    <property type="molecule type" value="Genomic_DNA"/>
</dbReference>
<keyword evidence="2" id="KW-0813">Transport</keyword>
<dbReference type="InterPro" id="IPR003593">
    <property type="entry name" value="AAA+_ATPase"/>
</dbReference>
<evidence type="ECO:0000256" key="6">
    <source>
        <dbReference type="ARBA" id="ARBA00022989"/>
    </source>
</evidence>
<dbReference type="Gene3D" id="3.40.50.300">
    <property type="entry name" value="P-loop containing nucleotide triphosphate hydrolases"/>
    <property type="match status" value="2"/>
</dbReference>
<dbReference type="CDD" id="cd18602">
    <property type="entry name" value="ABC_6TM_SUR1_D2_like"/>
    <property type="match status" value="1"/>
</dbReference>
<feature type="domain" description="ABC transmembrane type-1" evidence="11">
    <location>
        <begin position="894"/>
        <end position="1175"/>
    </location>
</feature>
<comment type="caution">
    <text evidence="12">The sequence shown here is derived from an EMBL/GenBank/DDBJ whole genome shotgun (WGS) entry which is preliminary data.</text>
</comment>
<protein>
    <submittedName>
        <fullName evidence="12">Uncharacterized protein</fullName>
    </submittedName>
</protein>
<dbReference type="InterPro" id="IPR036640">
    <property type="entry name" value="ABC1_TM_sf"/>
</dbReference>
<sequence length="1450" mass="163097">SEGKLNDRDHECYKHHRAGWFSRITFFWLTPLLWTGYTNPLELEDLGKLPAKESTAEQYSAFMKYYNKYKRPNSVPSLWKCYVHCYWKNFLYSGILKLMGDFVGLVPPLGISVVVDYVAASNDISSQGLIYSKTLKMNSTNKDDGSVSESKTGNATNLISEDSYNIMSCLWIGHYVWAIPLKIGVLMYLLYSKLGISAVIGASCCIAVMTPLQFYIGKTMSDNSKLCANFCDERLRMINEMLQGIRVLKLCAWETKFCSRIIAARNKELRYLDKDALYWALMTFLTDTSSILITVVTLGMYYHLEGSNLSASKVFSALALFNQLTVQLFIFPITVLIIINAIVSTRRLENFLHLPETMVVLTSSCDSSVQSTPKLSKEKKFKEIDQERVFRLGEIVEETDEFGDFENDEKKEDNTTGAKNKYHSAAIIRDAAFSWGLSFLEKPSLYIESVNIPKGKLTVLIGRVGSGKSSFLSALLGEMKCLSGLLKWEKGVTMAYVSQQPWVMNATLRENILFGLPYNQRRFTRVILAAALQRDIEGLPNKDLTELGEKGVNLSGGQRQRIAIARALYSKANVVILDDPLSALDYHVAQHVFEKGIYKLVARQKRTVIMVTHSLHLLTHAHQIIALENGRVRACGRLRDMEIVDGVVTEIQNMGDKGRTARERWQLVKLVSQIGQHIRQQNPKLQTRPLFIPLRKQPSSGSECYWTQDLPLPRKLDGERDFPLQRSTTLPRHRPVARASSLQPHSTNHLQPVTRQASSPTINQGSRSRTYTFEGGPKGGNLLKQIFSMSSTKNVQSGKETPLPSLGSFKEKNILRRLMSSSSIRSTGVTEPERHRIQRLPSTCSDCSEDYFDDDDPLDADWCGTSTSDERQYGKISHKVYLDYWKACGILAALLYLVFAASWQALKVYADFWLRDWTDKSIDQSNNQALYYLIVFTVLSLMCVVVSLLSNILGQYCGATARRRLHKDLLLNVVKLPVSVFDNTPLGRILARFSTDISVIDKKLATSIQRLIQFLSLCFSSILVNSIITPWFLALAVPLCILFYIVQKFYRTSSRELQRLDSMSRTPILSHFTETISGLEIIRAFKQQQRFTDAMYYKMDSHTNAFLITNSANRWLGIALDYLGAVIVLLAMIVSLVCASFKLVTPALVGLAINYTLLVPIYLNWVVKFLADVEMNMAGVERIRQYSDLEHEDYKPDGLVPKGWPKQGEIRFESVSLRYDRTQDVSVSHLTLIIPPGQKVGICGRTGSGKSSLVMSLFGMVPLTEGRILIDGVDMSALPLQALRSRLSVIPQDVIMFSGTIRENLDLESKFTDAKLWECLELAQMKETVIKQLGGLYGPVREGGVNLSNGQRQLLCLARAILHNTACLVMDEATSSLDTTTEKTLLHAAERAFANKTVVTIAHRLGTLLSCDRIIVMESGRIVEDGSPSELLNKSMGIFSTMLRTTEETN</sequence>
<dbReference type="FunFam" id="3.40.50.300:FF:000997">
    <property type="entry name" value="Multidrug resistance-associated protein 1"/>
    <property type="match status" value="1"/>
</dbReference>
<evidence type="ECO:0000313" key="13">
    <source>
        <dbReference type="Proteomes" id="UP001558652"/>
    </source>
</evidence>
<gene>
    <name evidence="12" type="ORF">AAG570_000909</name>
</gene>
<evidence type="ECO:0000313" key="12">
    <source>
        <dbReference type="EMBL" id="KAL1140983.1"/>
    </source>
</evidence>
<dbReference type="InterPro" id="IPR027417">
    <property type="entry name" value="P-loop_NTPase"/>
</dbReference>
<evidence type="ECO:0000256" key="5">
    <source>
        <dbReference type="ARBA" id="ARBA00022840"/>
    </source>
</evidence>
<organism evidence="12 13">
    <name type="scientific">Ranatra chinensis</name>
    <dbReference type="NCBI Taxonomy" id="642074"/>
    <lineage>
        <taxon>Eukaryota</taxon>
        <taxon>Metazoa</taxon>
        <taxon>Ecdysozoa</taxon>
        <taxon>Arthropoda</taxon>
        <taxon>Hexapoda</taxon>
        <taxon>Insecta</taxon>
        <taxon>Pterygota</taxon>
        <taxon>Neoptera</taxon>
        <taxon>Paraneoptera</taxon>
        <taxon>Hemiptera</taxon>
        <taxon>Heteroptera</taxon>
        <taxon>Panheteroptera</taxon>
        <taxon>Nepomorpha</taxon>
        <taxon>Nepidae</taxon>
        <taxon>Ranatrinae</taxon>
        <taxon>Ranatra</taxon>
    </lineage>
</organism>
<dbReference type="SMART" id="SM00382">
    <property type="entry name" value="AAA"/>
    <property type="match status" value="2"/>
</dbReference>
<feature type="transmembrane region" description="Helical" evidence="9">
    <location>
        <begin position="324"/>
        <end position="343"/>
    </location>
</feature>
<feature type="transmembrane region" description="Helical" evidence="9">
    <location>
        <begin position="276"/>
        <end position="304"/>
    </location>
</feature>
<evidence type="ECO:0000259" key="11">
    <source>
        <dbReference type="PROSITE" id="PS50929"/>
    </source>
</evidence>
<dbReference type="PROSITE" id="PS00211">
    <property type="entry name" value="ABC_TRANSPORTER_1"/>
    <property type="match status" value="1"/>
</dbReference>
<dbReference type="Gene3D" id="1.20.1560.10">
    <property type="entry name" value="ABC transporter type 1, transmembrane domain"/>
    <property type="match status" value="2"/>
</dbReference>
<feature type="transmembrane region" description="Helical" evidence="9">
    <location>
        <begin position="929"/>
        <end position="954"/>
    </location>
</feature>
<evidence type="ECO:0000256" key="3">
    <source>
        <dbReference type="ARBA" id="ARBA00022692"/>
    </source>
</evidence>
<evidence type="ECO:0000256" key="4">
    <source>
        <dbReference type="ARBA" id="ARBA00022741"/>
    </source>
</evidence>
<keyword evidence="5" id="KW-0067">ATP-binding</keyword>
<reference evidence="12 13" key="1">
    <citation type="submission" date="2024-07" db="EMBL/GenBank/DDBJ databases">
        <title>Chromosome-level genome assembly of the water stick insect Ranatra chinensis (Heteroptera: Nepidae).</title>
        <authorList>
            <person name="Liu X."/>
        </authorList>
    </citation>
    <scope>NUCLEOTIDE SEQUENCE [LARGE SCALE GENOMIC DNA]</scope>
    <source>
        <strain evidence="12">Cailab_2021Rc</strain>
        <tissue evidence="12">Muscle</tissue>
    </source>
</reference>
<evidence type="ECO:0000259" key="10">
    <source>
        <dbReference type="PROSITE" id="PS50893"/>
    </source>
</evidence>
<feature type="transmembrane region" description="Helical" evidence="9">
    <location>
        <begin position="1143"/>
        <end position="1167"/>
    </location>
</feature>
<dbReference type="InterPro" id="IPR017871">
    <property type="entry name" value="ABC_transporter-like_CS"/>
</dbReference>
<keyword evidence="4" id="KW-0547">Nucleotide-binding</keyword>
<accession>A0ABD0ZFC1</accession>
<dbReference type="PANTHER" id="PTHR24223:SF461">
    <property type="entry name" value="ATP-BINDING CASSETTE SUB-FAMILY C MEMBER SUR"/>
    <property type="match status" value="1"/>
</dbReference>
<keyword evidence="3 9" id="KW-0812">Transmembrane</keyword>
<dbReference type="FunFam" id="3.40.50.300:FF:000838">
    <property type="entry name" value="ABC multidrug transporter (Eurofung)"/>
    <property type="match status" value="1"/>
</dbReference>
<feature type="region of interest" description="Disordered" evidence="8">
    <location>
        <begin position="725"/>
        <end position="775"/>
    </location>
</feature>
<dbReference type="SUPFAM" id="SSF52540">
    <property type="entry name" value="P-loop containing nucleoside triphosphate hydrolases"/>
    <property type="match status" value="2"/>
</dbReference>
<feature type="transmembrane region" description="Helical" evidence="9">
    <location>
        <begin position="196"/>
        <end position="216"/>
    </location>
</feature>
<dbReference type="CDD" id="cd03244">
    <property type="entry name" value="ABCC_MRP_domain2"/>
    <property type="match status" value="1"/>
</dbReference>
<feature type="domain" description="ABC transporter" evidence="10">
    <location>
        <begin position="1210"/>
        <end position="1444"/>
    </location>
</feature>
<dbReference type="InterPro" id="IPR011527">
    <property type="entry name" value="ABC1_TM_dom"/>
</dbReference>
<name>A0ABD0ZFC1_9HEMI</name>
<evidence type="ECO:0000256" key="8">
    <source>
        <dbReference type="SAM" id="MobiDB-lite"/>
    </source>
</evidence>
<evidence type="ECO:0000256" key="1">
    <source>
        <dbReference type="ARBA" id="ARBA00004141"/>
    </source>
</evidence>
<feature type="domain" description="ABC transporter" evidence="10">
    <location>
        <begin position="428"/>
        <end position="654"/>
    </location>
</feature>
<dbReference type="InterPro" id="IPR050173">
    <property type="entry name" value="ABC_transporter_C-like"/>
</dbReference>
<comment type="subcellular location">
    <subcellularLocation>
        <location evidence="1">Membrane</location>
        <topology evidence="1">Multi-pass membrane protein</topology>
    </subcellularLocation>
</comment>
<dbReference type="FunFam" id="1.20.1560.10:FF:000006">
    <property type="entry name" value="ATP-binding cassette, sub-family C (CFTR/MRP), member 9"/>
    <property type="match status" value="1"/>
</dbReference>
<dbReference type="SUPFAM" id="SSF90123">
    <property type="entry name" value="ABC transporter transmembrane region"/>
    <property type="match status" value="2"/>
</dbReference>
<dbReference type="PROSITE" id="PS50893">
    <property type="entry name" value="ABC_TRANSPORTER_2"/>
    <property type="match status" value="2"/>
</dbReference>
<feature type="transmembrane region" description="Helical" evidence="9">
    <location>
        <begin position="1034"/>
        <end position="1050"/>
    </location>
</feature>
<feature type="transmembrane region" description="Helical" evidence="9">
    <location>
        <begin position="169"/>
        <end position="190"/>
    </location>
</feature>
<dbReference type="Pfam" id="PF00005">
    <property type="entry name" value="ABC_tran"/>
    <property type="match status" value="2"/>
</dbReference>
<dbReference type="InterPro" id="IPR003439">
    <property type="entry name" value="ABC_transporter-like_ATP-bd"/>
</dbReference>
<dbReference type="GO" id="GO:0005524">
    <property type="term" value="F:ATP binding"/>
    <property type="evidence" value="ECO:0007669"/>
    <property type="project" value="UniProtKB-KW"/>
</dbReference>
<evidence type="ECO:0000256" key="2">
    <source>
        <dbReference type="ARBA" id="ARBA00022448"/>
    </source>
</evidence>
<feature type="non-terminal residue" evidence="12">
    <location>
        <position position="1"/>
    </location>
</feature>
<dbReference type="PROSITE" id="PS50929">
    <property type="entry name" value="ABC_TM1F"/>
    <property type="match status" value="2"/>
</dbReference>